<dbReference type="AlphaFoldDB" id="A0A5K7YTK8"/>
<evidence type="ECO:0000313" key="12">
    <source>
        <dbReference type="Proteomes" id="UP000427906"/>
    </source>
</evidence>
<evidence type="ECO:0000256" key="5">
    <source>
        <dbReference type="ARBA" id="ARBA00022984"/>
    </source>
</evidence>
<sequence length="147" mass="16207">MSVFVALPASIFLILMGKDVVPVLLERGVFSSDDTILVYRALAGFSWALFLMIILGPLEQIFQAQGKINLLVWRKVIGMLVNILGNYMFLFVLDWGASESRRRVRSAIGRSCSAALRHSGRSACPGCGNGYWPGRCGCLPLRCWPPS</sequence>
<keyword evidence="12" id="KW-1185">Reference proteome</keyword>
<evidence type="ECO:0000256" key="1">
    <source>
        <dbReference type="ARBA" id="ARBA00004651"/>
    </source>
</evidence>
<comment type="function">
    <text evidence="8">Involved in peptidoglycan biosynthesis. Transports lipid-linked peptidoglycan precursors from the inner to the outer leaflet of the cytoplasmic membrane.</text>
</comment>
<keyword evidence="2" id="KW-1003">Cell membrane</keyword>
<feature type="transmembrane region" description="Helical" evidence="10">
    <location>
        <begin position="6"/>
        <end position="25"/>
    </location>
</feature>
<evidence type="ECO:0000256" key="9">
    <source>
        <dbReference type="ARBA" id="ARBA00061532"/>
    </source>
</evidence>
<evidence type="ECO:0000256" key="2">
    <source>
        <dbReference type="ARBA" id="ARBA00022475"/>
    </source>
</evidence>
<keyword evidence="6 10" id="KW-1133">Transmembrane helix</keyword>
<evidence type="ECO:0000256" key="3">
    <source>
        <dbReference type="ARBA" id="ARBA00022692"/>
    </source>
</evidence>
<evidence type="ECO:0000256" key="4">
    <source>
        <dbReference type="ARBA" id="ARBA00022960"/>
    </source>
</evidence>
<keyword evidence="4" id="KW-0133">Cell shape</keyword>
<evidence type="ECO:0000256" key="6">
    <source>
        <dbReference type="ARBA" id="ARBA00022989"/>
    </source>
</evidence>
<gene>
    <name evidence="11" type="ORF">DSCA_55600</name>
</gene>
<dbReference type="KEGG" id="dalk:DSCA_55600"/>
<comment type="similarity">
    <text evidence="9">Belongs to the MurJ/MviN family.</text>
</comment>
<reference evidence="11 12" key="1">
    <citation type="submission" date="2019-11" db="EMBL/GenBank/DDBJ databases">
        <title>Comparative genomics of hydrocarbon-degrading Desulfosarcina strains.</title>
        <authorList>
            <person name="Watanabe M."/>
            <person name="Kojima H."/>
            <person name="Fukui M."/>
        </authorList>
    </citation>
    <scope>NUCLEOTIDE SEQUENCE [LARGE SCALE GENOMIC DNA]</scope>
    <source>
        <strain evidence="11 12">PL12</strain>
    </source>
</reference>
<evidence type="ECO:0000313" key="11">
    <source>
        <dbReference type="EMBL" id="BBO71630.1"/>
    </source>
</evidence>
<proteinExistence type="inferred from homology"/>
<keyword evidence="5" id="KW-0573">Peptidoglycan synthesis</keyword>
<comment type="subcellular location">
    <subcellularLocation>
        <location evidence="1">Cell membrane</location>
        <topology evidence="1">Multi-pass membrane protein</topology>
    </subcellularLocation>
</comment>
<keyword evidence="7 10" id="KW-0472">Membrane</keyword>
<name>A0A5K7YTK8_9BACT</name>
<dbReference type="GO" id="GO:0005886">
    <property type="term" value="C:plasma membrane"/>
    <property type="evidence" value="ECO:0007669"/>
    <property type="project" value="UniProtKB-SubCell"/>
</dbReference>
<feature type="transmembrane region" description="Helical" evidence="10">
    <location>
        <begin position="37"/>
        <end position="56"/>
    </location>
</feature>
<dbReference type="InterPro" id="IPR004268">
    <property type="entry name" value="MurJ"/>
</dbReference>
<dbReference type="GO" id="GO:0008360">
    <property type="term" value="P:regulation of cell shape"/>
    <property type="evidence" value="ECO:0007669"/>
    <property type="project" value="UniProtKB-KW"/>
</dbReference>
<dbReference type="Proteomes" id="UP000427906">
    <property type="component" value="Chromosome"/>
</dbReference>
<keyword evidence="3 10" id="KW-0812">Transmembrane</keyword>
<evidence type="ECO:0000256" key="10">
    <source>
        <dbReference type="SAM" id="Phobius"/>
    </source>
</evidence>
<evidence type="ECO:0000256" key="8">
    <source>
        <dbReference type="ARBA" id="ARBA00060041"/>
    </source>
</evidence>
<feature type="transmembrane region" description="Helical" evidence="10">
    <location>
        <begin position="76"/>
        <end position="97"/>
    </location>
</feature>
<dbReference type="GO" id="GO:0009252">
    <property type="term" value="P:peptidoglycan biosynthetic process"/>
    <property type="evidence" value="ECO:0007669"/>
    <property type="project" value="UniProtKB-KW"/>
</dbReference>
<evidence type="ECO:0000256" key="7">
    <source>
        <dbReference type="ARBA" id="ARBA00023136"/>
    </source>
</evidence>
<organism evidence="11 12">
    <name type="scientific">Desulfosarcina alkanivorans</name>
    <dbReference type="NCBI Taxonomy" id="571177"/>
    <lineage>
        <taxon>Bacteria</taxon>
        <taxon>Pseudomonadati</taxon>
        <taxon>Thermodesulfobacteriota</taxon>
        <taxon>Desulfobacteria</taxon>
        <taxon>Desulfobacterales</taxon>
        <taxon>Desulfosarcinaceae</taxon>
        <taxon>Desulfosarcina</taxon>
    </lineage>
</organism>
<protein>
    <submittedName>
        <fullName evidence="11">Uncharacterized protein</fullName>
    </submittedName>
</protein>
<accession>A0A5K7YTK8</accession>
<dbReference type="Pfam" id="PF03023">
    <property type="entry name" value="MurJ"/>
    <property type="match status" value="1"/>
</dbReference>
<dbReference type="EMBL" id="AP021874">
    <property type="protein sequence ID" value="BBO71630.1"/>
    <property type="molecule type" value="Genomic_DNA"/>
</dbReference>